<dbReference type="AlphaFoldDB" id="A0A4V2RW67"/>
<proteinExistence type="predicted"/>
<evidence type="ECO:0000313" key="2">
    <source>
        <dbReference type="EMBL" id="TCO07019.1"/>
    </source>
</evidence>
<protein>
    <submittedName>
        <fullName evidence="2">AlpA family transcriptional regulator</fullName>
    </submittedName>
</protein>
<feature type="domain" description="Helix-turn-helix" evidence="1">
    <location>
        <begin position="137"/>
        <end position="181"/>
    </location>
</feature>
<dbReference type="InterPro" id="IPR010093">
    <property type="entry name" value="SinI_DNA-bd"/>
</dbReference>
<comment type="caution">
    <text evidence="2">The sequence shown here is derived from an EMBL/GenBank/DDBJ whole genome shotgun (WGS) entry which is preliminary data.</text>
</comment>
<reference evidence="2 3" key="1">
    <citation type="submission" date="2019-03" db="EMBL/GenBank/DDBJ databases">
        <title>Genomic Encyclopedia of Type Strains, Phase IV (KMG-IV): sequencing the most valuable type-strain genomes for metagenomic binning, comparative biology and taxonomic classification.</title>
        <authorList>
            <person name="Goeker M."/>
        </authorList>
    </citation>
    <scope>NUCLEOTIDE SEQUENCE [LARGE SCALE GENOMIC DNA]</scope>
    <source>
        <strain evidence="2 3">DSM 24179</strain>
    </source>
</reference>
<dbReference type="RefSeq" id="WP_132434364.1">
    <property type="nucleotide sequence ID" value="NZ_SLWK01000010.1"/>
</dbReference>
<dbReference type="GO" id="GO:0003677">
    <property type="term" value="F:DNA binding"/>
    <property type="evidence" value="ECO:0007669"/>
    <property type="project" value="InterPro"/>
</dbReference>
<organism evidence="2 3">
    <name type="scientific">Natronoflexus pectinivorans</name>
    <dbReference type="NCBI Taxonomy" id="682526"/>
    <lineage>
        <taxon>Bacteria</taxon>
        <taxon>Pseudomonadati</taxon>
        <taxon>Bacteroidota</taxon>
        <taxon>Bacteroidia</taxon>
        <taxon>Marinilabiliales</taxon>
        <taxon>Marinilabiliaceae</taxon>
        <taxon>Natronoflexus</taxon>
    </lineage>
</organism>
<dbReference type="Gene3D" id="1.10.10.60">
    <property type="entry name" value="Homeodomain-like"/>
    <property type="match status" value="1"/>
</dbReference>
<dbReference type="SUPFAM" id="SSF46955">
    <property type="entry name" value="Putative DNA-binding domain"/>
    <property type="match status" value="1"/>
</dbReference>
<dbReference type="Proteomes" id="UP000295221">
    <property type="component" value="Unassembled WGS sequence"/>
</dbReference>
<gene>
    <name evidence="2" type="ORF">EV194_11017</name>
</gene>
<dbReference type="InterPro" id="IPR041657">
    <property type="entry name" value="HTH_17"/>
</dbReference>
<dbReference type="Pfam" id="PF12728">
    <property type="entry name" value="HTH_17"/>
    <property type="match status" value="2"/>
</dbReference>
<name>A0A4V2RW67_9BACT</name>
<dbReference type="NCBIfam" id="TIGR01764">
    <property type="entry name" value="excise"/>
    <property type="match status" value="1"/>
</dbReference>
<dbReference type="InterPro" id="IPR009061">
    <property type="entry name" value="DNA-bd_dom_put_sf"/>
</dbReference>
<feature type="domain" description="Helix-turn-helix" evidence="1">
    <location>
        <begin position="64"/>
        <end position="110"/>
    </location>
</feature>
<keyword evidence="3" id="KW-1185">Reference proteome</keyword>
<accession>A0A4V2RW67</accession>
<dbReference type="OrthoDB" id="1003442at2"/>
<sequence>MPGSKFILPKTCEICGTQFNAKTVTSRYCSDKCSQAAYRKKKSQTKKEAQRKNLVEQMPTDRPYISIAEAVALFGISRDTIYRQIKKGNIPAVNLGERLTRISRVHIEAMFPKVESVSNIQPEAVNKKLDYNQNECYTIGEITEKFGISASTVNKTIRKNGIPRKQIGKFVYVPKVEIDRIFAHR</sequence>
<dbReference type="EMBL" id="SLWK01000010">
    <property type="protein sequence ID" value="TCO07019.1"/>
    <property type="molecule type" value="Genomic_DNA"/>
</dbReference>
<evidence type="ECO:0000313" key="3">
    <source>
        <dbReference type="Proteomes" id="UP000295221"/>
    </source>
</evidence>
<evidence type="ECO:0000259" key="1">
    <source>
        <dbReference type="Pfam" id="PF12728"/>
    </source>
</evidence>